<reference evidence="2 3" key="1">
    <citation type="journal article" date="2020" name="bioRxiv">
        <title>Sequence and annotation of 42 cannabis genomes reveals extensive copy number variation in cannabinoid synthesis and pathogen resistance genes.</title>
        <authorList>
            <person name="Mckernan K.J."/>
            <person name="Helbert Y."/>
            <person name="Kane L.T."/>
            <person name="Ebling H."/>
            <person name="Zhang L."/>
            <person name="Liu B."/>
            <person name="Eaton Z."/>
            <person name="Mclaughlin S."/>
            <person name="Kingan S."/>
            <person name="Baybayan P."/>
            <person name="Concepcion G."/>
            <person name="Jordan M."/>
            <person name="Riva A."/>
            <person name="Barbazuk W."/>
            <person name="Harkins T."/>
        </authorList>
    </citation>
    <scope>NUCLEOTIDE SEQUENCE [LARGE SCALE GENOMIC DNA]</scope>
    <source>
        <strain evidence="3">cv. Jamaican Lion 4</strain>
        <tissue evidence="2">Leaf</tissue>
    </source>
</reference>
<dbReference type="Proteomes" id="UP000525078">
    <property type="component" value="Unassembled WGS sequence"/>
</dbReference>
<evidence type="ECO:0000259" key="1">
    <source>
        <dbReference type="Pfam" id="PF00561"/>
    </source>
</evidence>
<comment type="caution">
    <text evidence="2">The sequence shown here is derived from an EMBL/GenBank/DDBJ whole genome shotgun (WGS) entry which is preliminary data.</text>
</comment>
<dbReference type="PANTHER" id="PTHR46438:SF2">
    <property type="entry name" value="ALPHA_BETA-HYDROLASES SUPERFAMILY PROTEIN"/>
    <property type="match status" value="1"/>
</dbReference>
<feature type="domain" description="AB hydrolase-1" evidence="1">
    <location>
        <begin position="109"/>
        <end position="151"/>
    </location>
</feature>
<dbReference type="InterPro" id="IPR000073">
    <property type="entry name" value="AB_hydrolase_1"/>
</dbReference>
<proteinExistence type="predicted"/>
<name>A0A7J6HIF1_CANSA</name>
<dbReference type="GO" id="GO:0009507">
    <property type="term" value="C:chloroplast"/>
    <property type="evidence" value="ECO:0007669"/>
    <property type="project" value="TreeGrafter"/>
</dbReference>
<evidence type="ECO:0000313" key="2">
    <source>
        <dbReference type="EMBL" id="KAF4394751.1"/>
    </source>
</evidence>
<organism evidence="2 3">
    <name type="scientific">Cannabis sativa</name>
    <name type="common">Hemp</name>
    <name type="synonym">Marijuana</name>
    <dbReference type="NCBI Taxonomy" id="3483"/>
    <lineage>
        <taxon>Eukaryota</taxon>
        <taxon>Viridiplantae</taxon>
        <taxon>Streptophyta</taxon>
        <taxon>Embryophyta</taxon>
        <taxon>Tracheophyta</taxon>
        <taxon>Spermatophyta</taxon>
        <taxon>Magnoliopsida</taxon>
        <taxon>eudicotyledons</taxon>
        <taxon>Gunneridae</taxon>
        <taxon>Pentapetalae</taxon>
        <taxon>rosids</taxon>
        <taxon>fabids</taxon>
        <taxon>Rosales</taxon>
        <taxon>Cannabaceae</taxon>
        <taxon>Cannabis</taxon>
    </lineage>
</organism>
<evidence type="ECO:0000313" key="3">
    <source>
        <dbReference type="Proteomes" id="UP000525078"/>
    </source>
</evidence>
<dbReference type="Gene3D" id="3.40.50.1820">
    <property type="entry name" value="alpha/beta hydrolase"/>
    <property type="match status" value="1"/>
</dbReference>
<protein>
    <recommendedName>
        <fullName evidence="1">AB hydrolase-1 domain-containing protein</fullName>
    </recommendedName>
</protein>
<dbReference type="SUPFAM" id="SSF53474">
    <property type="entry name" value="alpha/beta-Hydrolases"/>
    <property type="match status" value="1"/>
</dbReference>
<dbReference type="PANTHER" id="PTHR46438">
    <property type="entry name" value="ALPHA/BETA-HYDROLASES SUPERFAMILY PROTEIN"/>
    <property type="match status" value="1"/>
</dbReference>
<dbReference type="Pfam" id="PF00561">
    <property type="entry name" value="Abhydrolase_1"/>
    <property type="match status" value="1"/>
</dbReference>
<accession>A0A7J6HIF1</accession>
<sequence>MSSKMNILQNKADDIGNVAGLSLEKQKEVLKGQSEALNGLQSLTQFQSKALEESRKSFFSDRKSFNKHMIIWSRIPSPCWLLRYFFHLYNFWTWKGRKIHYVVQGEGSPVVLIHGFGASAYHWRYYIPELAKKHKVYAIDLLGFGWSEKAIIEYGMEGPGGGFLAGDCERASSFSWKQ</sequence>
<dbReference type="EMBL" id="JAATIP010000009">
    <property type="protein sequence ID" value="KAF4394751.1"/>
    <property type="molecule type" value="Genomic_DNA"/>
</dbReference>
<gene>
    <name evidence="2" type="ORF">F8388_015657</name>
</gene>
<dbReference type="AlphaFoldDB" id="A0A7J6HIF1"/>
<feature type="non-terminal residue" evidence="2">
    <location>
        <position position="1"/>
    </location>
</feature>
<dbReference type="InterPro" id="IPR029058">
    <property type="entry name" value="AB_hydrolase_fold"/>
</dbReference>